<dbReference type="PROSITE" id="PS51847">
    <property type="entry name" value="SMP"/>
    <property type="match status" value="1"/>
</dbReference>
<feature type="domain" description="C2" evidence="8">
    <location>
        <begin position="752"/>
        <end position="887"/>
    </location>
</feature>
<keyword evidence="7" id="KW-0812">Transmembrane</keyword>
<reference evidence="10" key="1">
    <citation type="journal article" date="2022" name="IScience">
        <title>Evolution of zygomycete secretomes and the origins of terrestrial fungal ecologies.</title>
        <authorList>
            <person name="Chang Y."/>
            <person name="Wang Y."/>
            <person name="Mondo S."/>
            <person name="Ahrendt S."/>
            <person name="Andreopoulos W."/>
            <person name="Barry K."/>
            <person name="Beard J."/>
            <person name="Benny G.L."/>
            <person name="Blankenship S."/>
            <person name="Bonito G."/>
            <person name="Cuomo C."/>
            <person name="Desiro A."/>
            <person name="Gervers K.A."/>
            <person name="Hundley H."/>
            <person name="Kuo A."/>
            <person name="LaButti K."/>
            <person name="Lang B.F."/>
            <person name="Lipzen A."/>
            <person name="O'Donnell K."/>
            <person name="Pangilinan J."/>
            <person name="Reynolds N."/>
            <person name="Sandor L."/>
            <person name="Smith M.E."/>
            <person name="Tsang A."/>
            <person name="Grigoriev I.V."/>
            <person name="Stajich J.E."/>
            <person name="Spatafora J.W."/>
        </authorList>
    </citation>
    <scope>NUCLEOTIDE SEQUENCE</scope>
    <source>
        <strain evidence="10">RSA 2281</strain>
    </source>
</reference>
<evidence type="ECO:0000256" key="5">
    <source>
        <dbReference type="ARBA" id="ARBA00023136"/>
    </source>
</evidence>
<keyword evidence="5 7" id="KW-0472">Membrane</keyword>
<feature type="compositionally biased region" description="Low complexity" evidence="6">
    <location>
        <begin position="937"/>
        <end position="951"/>
    </location>
</feature>
<dbReference type="GO" id="GO:0071944">
    <property type="term" value="C:cell periphery"/>
    <property type="evidence" value="ECO:0007669"/>
    <property type="project" value="UniProtKB-ARBA"/>
</dbReference>
<dbReference type="PIRSF" id="PIRSF037232">
    <property type="entry name" value="Tricalbin"/>
    <property type="match status" value="1"/>
</dbReference>
<dbReference type="EMBL" id="JAIXMP010000002">
    <property type="protein sequence ID" value="KAI9277156.1"/>
    <property type="molecule type" value="Genomic_DNA"/>
</dbReference>
<dbReference type="CDD" id="cd04044">
    <property type="entry name" value="C2A_Tricalbin-like"/>
    <property type="match status" value="1"/>
</dbReference>
<feature type="compositionally biased region" description="Polar residues" evidence="6">
    <location>
        <begin position="15"/>
        <end position="30"/>
    </location>
</feature>
<feature type="compositionally biased region" description="Polar residues" evidence="6">
    <location>
        <begin position="1366"/>
        <end position="1387"/>
    </location>
</feature>
<dbReference type="Pfam" id="PF00168">
    <property type="entry name" value="C2"/>
    <property type="match status" value="5"/>
</dbReference>
<dbReference type="GO" id="GO:0061817">
    <property type="term" value="P:endoplasmic reticulum-plasma membrane tethering"/>
    <property type="evidence" value="ECO:0007669"/>
    <property type="project" value="InterPro"/>
</dbReference>
<gene>
    <name evidence="10" type="ORF">BDA99DRAFT_495030</name>
</gene>
<comment type="subcellular location">
    <subcellularLocation>
        <location evidence="1">Membrane</location>
    </subcellularLocation>
</comment>
<proteinExistence type="predicted"/>
<dbReference type="Pfam" id="PF24920">
    <property type="entry name" value="C2_TCB1"/>
    <property type="match status" value="1"/>
</dbReference>
<keyword evidence="3" id="KW-0445">Lipid transport</keyword>
<dbReference type="InterPro" id="IPR056910">
    <property type="entry name" value="TCB1-3_C2"/>
</dbReference>
<comment type="caution">
    <text evidence="10">The sequence shown here is derived from an EMBL/GenBank/DDBJ whole genome shotgun (WGS) entry which is preliminary data.</text>
</comment>
<dbReference type="Gene3D" id="2.60.40.150">
    <property type="entry name" value="C2 domain"/>
    <property type="match status" value="5"/>
</dbReference>
<protein>
    <submittedName>
        <fullName evidence="10">C2 domain-containing protein</fullName>
    </submittedName>
</protein>
<evidence type="ECO:0000259" key="8">
    <source>
        <dbReference type="PROSITE" id="PS50004"/>
    </source>
</evidence>
<evidence type="ECO:0000256" key="7">
    <source>
        <dbReference type="SAM" id="Phobius"/>
    </source>
</evidence>
<evidence type="ECO:0000313" key="11">
    <source>
        <dbReference type="Proteomes" id="UP001209540"/>
    </source>
</evidence>
<dbReference type="CDD" id="cd00030">
    <property type="entry name" value="C2"/>
    <property type="match status" value="1"/>
</dbReference>
<dbReference type="PANTHER" id="PTHR46980:SF2">
    <property type="entry name" value="TRICALBIN-1-RELATED"/>
    <property type="match status" value="1"/>
</dbReference>
<evidence type="ECO:0000256" key="6">
    <source>
        <dbReference type="SAM" id="MobiDB-lite"/>
    </source>
</evidence>
<feature type="region of interest" description="Disordered" evidence="6">
    <location>
        <begin position="1330"/>
        <end position="1395"/>
    </location>
</feature>
<organism evidence="10 11">
    <name type="scientific">Phascolomyces articulosus</name>
    <dbReference type="NCBI Taxonomy" id="60185"/>
    <lineage>
        <taxon>Eukaryota</taxon>
        <taxon>Fungi</taxon>
        <taxon>Fungi incertae sedis</taxon>
        <taxon>Mucoromycota</taxon>
        <taxon>Mucoromycotina</taxon>
        <taxon>Mucoromycetes</taxon>
        <taxon>Mucorales</taxon>
        <taxon>Lichtheimiaceae</taxon>
        <taxon>Phascolomyces</taxon>
    </lineage>
</organism>
<sequence>MAEPNGSVKQPVPQRLSSLPPQHQNNSNASIPPPTKEPYDEHPTISVTEELTPAEKAAKAKENIASTGLSKAFENGQQKHRKGQLATDLDTSDANSVKQALANASAKPVARPPSPPQETDQQKKQDTPPGAFVHKRKSVARAGWTSFSKLPNPGDETAMEELSKEFNTDALVEMYKGSRNSNGSEALSNDLLAQYLNESYYGEWYHNTGVMLFSVVFTWLITKLGGGLMGCLVVGAFLATYYQTSIRRLRRNIRDDMEREVMKNKLETDIESADWINHFVTRFWLIYEPVLSAQIIGIADAILIESTPSFLDSIRLTSFTLGTKPFRINGIKTYPKTEPNVVCMDWSVSFVPNDLQDITQRELQSKVNPKIVLTIRLGKGMIGAGMPVLLEDLAFSGTMRLKFRLFNDFPHVKTVEASFLEKPQFDYSLKPVGGETFGFDINNIPGLQTFVQEQVHATLGPMMYAPNVYTLDVAGMMAGTTDLTAANGVLAITVYNASNLKAADLFGSLDPYITFHIGNVHNAEMGRTSAFEDTNNPKWDETHFVLLNNLNDSVYLQVMDRNSGRKDSAVGVASFNLKELESSDNIISGLSLSVQRAGKPVGEVKCDMQYFPVSKPEKQEDGTIIPPAESNSGVLRFTVHECKGLGGDGKRASGIGLPIIGGKDDINAYAVVKVNGQDRLRTKAFKRSFNPRWDKFVEVFVADKTKLDLGVNVVDSKEFSDDEVIGRWRMSMANMEDEHIKQGVDWWNLKDGPGQIHVSAMWKPIVMTGFTEGLGHGHYRPPIGVVRLQFFGARDLKNVEAFAGGKSDPYVRVLSGMQVRAQCERVDDNLDPDWDAIFYVPVHSTREDLIFEVMDYNDIQKDKSLGLFDFILKDIVKESKTEDGQTFYEGLDAIDKWVDLTSAERKKGKGKLHFSASFIPTMDIPKPPATEEKEQEQTQQPEQSTEQPAESASAGNGQVPPATPPQEAQAAPDIPAEKDLHGEVIKYTSDDKAKVDLLAYESGVLSVSIHNAKFPERIRATASILLDSNDSQYRTASIKGVDMPFNETGDAFVKEMDFSKLIVRVQQDNDKDKDDSNIGYYTSSVRDIVRKIMERQAKGEEEEDSIETFKLLDSDLGTIRLSFNFVPVVNFKLDPRESLENQGNLTVTPLKAANLTAADRSGTSDPFVVFTIAGEKVHKTETYKKTLNPIFKDEQFTAPVLNRSSVKLVAEIFDWDQFGKDTLIGQAEVSFSGEELESFAARDFEVPVKPSGSIRLRMLWQPQLLARKRTGTSLLGSTTKIFSSAPTAAFGVGKDVVGVGFGAGSKVIGTGGKVIGGGVSAIGSGIRGISRLGGGGGTKREKSSSDSDSTSSNNQQQQQAGPVPVPTQSTASTATDQRGSIESSPRASTGGGSDAVNITVLGARNLKAMDRGNTSDPYARVRLGGRVVLKTRHIKKTLQPEWNESIVAKVSDGKSTLLDIKVKDKNTLNDVDIGDCSMDISDLLQSGQPFDGWLSLEPKGTGEVHVRVEVATESGSSSRGLFGKIM</sequence>
<name>A0AAD5PK20_9FUNG</name>
<dbReference type="PANTHER" id="PTHR46980">
    <property type="entry name" value="TRICALBIN-1-RELATED"/>
    <property type="match status" value="1"/>
</dbReference>
<dbReference type="SUPFAM" id="SSF49562">
    <property type="entry name" value="C2 domain (Calcium/lipid-binding domain, CaLB)"/>
    <property type="match status" value="5"/>
</dbReference>
<feature type="domain" description="C2" evidence="8">
    <location>
        <begin position="616"/>
        <end position="748"/>
    </location>
</feature>
<keyword evidence="7" id="KW-1133">Transmembrane helix</keyword>
<feature type="domain" description="C2" evidence="8">
    <location>
        <begin position="1377"/>
        <end position="1494"/>
    </location>
</feature>
<dbReference type="GO" id="GO:0006869">
    <property type="term" value="P:lipid transport"/>
    <property type="evidence" value="ECO:0007669"/>
    <property type="project" value="UniProtKB-KW"/>
</dbReference>
<feature type="compositionally biased region" description="Low complexity" evidence="6">
    <location>
        <begin position="1346"/>
        <end position="1359"/>
    </location>
</feature>
<feature type="region of interest" description="Disordered" evidence="6">
    <location>
        <begin position="919"/>
        <end position="971"/>
    </location>
</feature>
<feature type="transmembrane region" description="Helical" evidence="7">
    <location>
        <begin position="227"/>
        <end position="244"/>
    </location>
</feature>
<dbReference type="CDD" id="cd21678">
    <property type="entry name" value="SMP_TCB"/>
    <property type="match status" value="1"/>
</dbReference>
<keyword evidence="11" id="KW-1185">Reference proteome</keyword>
<keyword evidence="2" id="KW-0813">Transport</keyword>
<evidence type="ECO:0000313" key="10">
    <source>
        <dbReference type="EMBL" id="KAI9277156.1"/>
    </source>
</evidence>
<feature type="domain" description="C2" evidence="8">
    <location>
        <begin position="1125"/>
        <end position="1244"/>
    </location>
</feature>
<dbReference type="InterPro" id="IPR017147">
    <property type="entry name" value="Tricalbin"/>
</dbReference>
<evidence type="ECO:0000256" key="3">
    <source>
        <dbReference type="ARBA" id="ARBA00023055"/>
    </source>
</evidence>
<dbReference type="InterPro" id="IPR035892">
    <property type="entry name" value="C2_domain_sf"/>
</dbReference>
<dbReference type="GO" id="GO:0008289">
    <property type="term" value="F:lipid binding"/>
    <property type="evidence" value="ECO:0007669"/>
    <property type="project" value="UniProtKB-KW"/>
</dbReference>
<dbReference type="SMART" id="SM00239">
    <property type="entry name" value="C2"/>
    <property type="match status" value="5"/>
</dbReference>
<evidence type="ECO:0000256" key="4">
    <source>
        <dbReference type="ARBA" id="ARBA00023121"/>
    </source>
</evidence>
<dbReference type="InterPro" id="IPR052455">
    <property type="entry name" value="Tricalbin_domain"/>
</dbReference>
<reference evidence="10" key="2">
    <citation type="submission" date="2023-02" db="EMBL/GenBank/DDBJ databases">
        <authorList>
            <consortium name="DOE Joint Genome Institute"/>
            <person name="Mondo S.J."/>
            <person name="Chang Y."/>
            <person name="Wang Y."/>
            <person name="Ahrendt S."/>
            <person name="Andreopoulos W."/>
            <person name="Barry K."/>
            <person name="Beard J."/>
            <person name="Benny G.L."/>
            <person name="Blankenship S."/>
            <person name="Bonito G."/>
            <person name="Cuomo C."/>
            <person name="Desiro A."/>
            <person name="Gervers K.A."/>
            <person name="Hundley H."/>
            <person name="Kuo A."/>
            <person name="LaButti K."/>
            <person name="Lang B.F."/>
            <person name="Lipzen A."/>
            <person name="O'Donnell K."/>
            <person name="Pangilinan J."/>
            <person name="Reynolds N."/>
            <person name="Sandor L."/>
            <person name="Smith M.W."/>
            <person name="Tsang A."/>
            <person name="Grigoriev I.V."/>
            <person name="Stajich J.E."/>
            <person name="Spatafora J.W."/>
        </authorList>
    </citation>
    <scope>NUCLEOTIDE SEQUENCE</scope>
    <source>
        <strain evidence="10">RSA 2281</strain>
    </source>
</reference>
<dbReference type="InterPro" id="IPR037761">
    <property type="entry name" value="C2A_Tricalbin"/>
</dbReference>
<keyword evidence="4" id="KW-0446">Lipid-binding</keyword>
<dbReference type="GO" id="GO:0016020">
    <property type="term" value="C:membrane"/>
    <property type="evidence" value="ECO:0007669"/>
    <property type="project" value="UniProtKB-SubCell"/>
</dbReference>
<dbReference type="Proteomes" id="UP001209540">
    <property type="component" value="Unassembled WGS sequence"/>
</dbReference>
<feature type="region of interest" description="Disordered" evidence="6">
    <location>
        <begin position="1"/>
        <end position="135"/>
    </location>
</feature>
<dbReference type="InterPro" id="IPR000008">
    <property type="entry name" value="C2_dom"/>
</dbReference>
<dbReference type="InterPro" id="IPR031468">
    <property type="entry name" value="SMP_LBD"/>
</dbReference>
<dbReference type="PROSITE" id="PS50004">
    <property type="entry name" value="C2"/>
    <property type="match status" value="5"/>
</dbReference>
<accession>A0AAD5PK20</accession>
<dbReference type="Pfam" id="PF25669">
    <property type="entry name" value="SMP_MUG190-like"/>
    <property type="match status" value="2"/>
</dbReference>
<evidence type="ECO:0000256" key="2">
    <source>
        <dbReference type="ARBA" id="ARBA00022448"/>
    </source>
</evidence>
<evidence type="ECO:0000256" key="1">
    <source>
        <dbReference type="ARBA" id="ARBA00004370"/>
    </source>
</evidence>
<evidence type="ECO:0000259" key="9">
    <source>
        <dbReference type="PROSITE" id="PS51847"/>
    </source>
</evidence>
<feature type="domain" description="C2" evidence="8">
    <location>
        <begin position="477"/>
        <end position="591"/>
    </location>
</feature>
<feature type="domain" description="SMP-LTD" evidence="9">
    <location>
        <begin position="269"/>
        <end position="474"/>
    </location>
</feature>